<dbReference type="FunFam" id="3.20.20.300:FF:000005">
    <property type="entry name" value="Periplasmic beta-glucosidase"/>
    <property type="match status" value="1"/>
</dbReference>
<evidence type="ECO:0000256" key="8">
    <source>
        <dbReference type="SAM" id="SignalP"/>
    </source>
</evidence>
<evidence type="ECO:0000256" key="4">
    <source>
        <dbReference type="ARBA" id="ARBA00022729"/>
    </source>
</evidence>
<dbReference type="FunFam" id="2.60.40.10:FF:000495">
    <property type="entry name" value="Periplasmic beta-glucosidase"/>
    <property type="match status" value="1"/>
</dbReference>
<proteinExistence type="inferred from homology"/>
<dbReference type="SMART" id="SM01217">
    <property type="entry name" value="Fn3_like"/>
    <property type="match status" value="1"/>
</dbReference>
<organism evidence="10 11">
    <name type="scientific">Bacteroides thetaiotaomicron</name>
    <dbReference type="NCBI Taxonomy" id="818"/>
    <lineage>
        <taxon>Bacteria</taxon>
        <taxon>Pseudomonadati</taxon>
        <taxon>Bacteroidota</taxon>
        <taxon>Bacteroidia</taxon>
        <taxon>Bacteroidales</taxon>
        <taxon>Bacteroidaceae</taxon>
        <taxon>Bacteroides</taxon>
    </lineage>
</organism>
<dbReference type="Proteomes" id="UP000782901">
    <property type="component" value="Unassembled WGS sequence"/>
</dbReference>
<dbReference type="InterPro" id="IPR036962">
    <property type="entry name" value="Glyco_hydro_3_N_sf"/>
</dbReference>
<protein>
    <recommendedName>
        <fullName evidence="3">beta-glucosidase</fullName>
        <ecNumber evidence="3">3.2.1.21</ecNumber>
    </recommendedName>
</protein>
<dbReference type="InterPro" id="IPR017853">
    <property type="entry name" value="GH"/>
</dbReference>
<evidence type="ECO:0000256" key="5">
    <source>
        <dbReference type="ARBA" id="ARBA00022801"/>
    </source>
</evidence>
<name>A0A943DTC2_BACT4</name>
<reference evidence="10" key="1">
    <citation type="submission" date="2021-02" db="EMBL/GenBank/DDBJ databases">
        <title>Infant gut strain persistence is associated with maternal origin, phylogeny, and functional potential including surface adhesion and iron acquisition.</title>
        <authorList>
            <person name="Lou Y.C."/>
        </authorList>
    </citation>
    <scope>NUCLEOTIDE SEQUENCE</scope>
    <source>
        <strain evidence="10">L3_082_243G1_dasL3_082_243G1_maxbin2.maxbin.015s ta_sub</strain>
    </source>
</reference>
<dbReference type="InterPro" id="IPR002772">
    <property type="entry name" value="Glyco_hydro_3_C"/>
</dbReference>
<dbReference type="SUPFAM" id="SSF52279">
    <property type="entry name" value="Beta-D-glucan exohydrolase, C-terminal domain"/>
    <property type="match status" value="1"/>
</dbReference>
<sequence length="757" mass="82441">MRLIKKWMGALLWLPVMTCGAQQLPQSQVEIENQVNDLLSRMSLEEKIGQMHQITSSGNLEEMKNLIREGRIGSILNETDAGRVNELQKVAVEESKLGIPVLISRDVIHGFKTIFPIPLGQAASFDLEVAEEGARVAAVEASSVGIRWTFAPMIDISRDPRWGRIAESCGEDPYLTSVMGAAMVKGFQGQSLDDPASVAACAKHFVAYGAVEGGLDYNSTNIPERQLRNVYFPPFEAAVKAGAATFMTSFNDNDGIPASGNRFLLRDVLRKEWGFDGLVVSDWGAVTEMISHGFCRDREEAALKAVNAGVDMDMVSGAYSEYLSKLVHEGKVQETVIDEAVKNILRVKVQLGLFKQPYVPSGQPSVMYADSHLKAAKKAALESAILLKNQGVLPLKQSIRSLAVIGPMADAPHDQMGTWVFDGEKSHTVTPLVALREALGKQVSLIYEPGLKYSRDDSKEGISRAVSAAAKADVILVFVGEEAILSGEAHCLADLHLQGAQPELIAALKATQKPLVTVVMAGRPLTIEKEVNLSDAVLYCFHPGTMGGPAIADLLLGKVSPSGKTPVTFPKEAGQIPCYYAHNQTGRPASGYEKLLKDLPLEAGQTSQGCSSYYMDAGFTPLYPFGYGLTYSSFEYSNVNLSDTALKENEVLTVTFDLKNTGNYEATEVPQLYVRDKVGSVTRPVKELKRFCRVTLKPGEKRTVSFELPMSELAFWNIEMKKATEPGEFLLWVAADSQGGSPLAFKIVENINKSKCD</sequence>
<dbReference type="NCBIfam" id="NF011678">
    <property type="entry name" value="PRK15098.1"/>
    <property type="match status" value="1"/>
</dbReference>
<keyword evidence="6 7" id="KW-0326">Glycosidase</keyword>
<feature type="chain" id="PRO_5036768933" description="beta-glucosidase" evidence="8">
    <location>
        <begin position="22"/>
        <end position="757"/>
    </location>
</feature>
<evidence type="ECO:0000256" key="6">
    <source>
        <dbReference type="ARBA" id="ARBA00023295"/>
    </source>
</evidence>
<dbReference type="InterPro" id="IPR013783">
    <property type="entry name" value="Ig-like_fold"/>
</dbReference>
<dbReference type="PROSITE" id="PS00775">
    <property type="entry name" value="GLYCOSYL_HYDROL_F3"/>
    <property type="match status" value="1"/>
</dbReference>
<comment type="similarity">
    <text evidence="2 7">Belongs to the glycosyl hydrolase 3 family.</text>
</comment>
<keyword evidence="5 7" id="KW-0378">Hydrolase</keyword>
<evidence type="ECO:0000313" key="11">
    <source>
        <dbReference type="Proteomes" id="UP000782901"/>
    </source>
</evidence>
<evidence type="ECO:0000313" key="10">
    <source>
        <dbReference type="EMBL" id="MBS5409338.1"/>
    </source>
</evidence>
<dbReference type="PRINTS" id="PR00133">
    <property type="entry name" value="GLHYDRLASE3"/>
</dbReference>
<gene>
    <name evidence="10" type="primary">bglX</name>
    <name evidence="10" type="ORF">KHY35_01260</name>
</gene>
<accession>A0A943DTC2</accession>
<dbReference type="InterPro" id="IPR019800">
    <property type="entry name" value="Glyco_hydro_3_AS"/>
</dbReference>
<dbReference type="Gene3D" id="3.40.50.1700">
    <property type="entry name" value="Glycoside hydrolase family 3 C-terminal domain"/>
    <property type="match status" value="1"/>
</dbReference>
<feature type="signal peptide" evidence="8">
    <location>
        <begin position="1"/>
        <end position="21"/>
    </location>
</feature>
<dbReference type="PANTHER" id="PTHR30620:SF16">
    <property type="entry name" value="LYSOSOMAL BETA GLUCOSIDASE"/>
    <property type="match status" value="1"/>
</dbReference>
<dbReference type="PANTHER" id="PTHR30620">
    <property type="entry name" value="PERIPLASMIC BETA-GLUCOSIDASE-RELATED"/>
    <property type="match status" value="1"/>
</dbReference>
<evidence type="ECO:0000256" key="2">
    <source>
        <dbReference type="ARBA" id="ARBA00005336"/>
    </source>
</evidence>
<dbReference type="EMBL" id="JAGZEE010000001">
    <property type="protein sequence ID" value="MBS5409338.1"/>
    <property type="molecule type" value="Genomic_DNA"/>
</dbReference>
<dbReference type="Pfam" id="PF14310">
    <property type="entry name" value="Fn3-like"/>
    <property type="match status" value="1"/>
</dbReference>
<evidence type="ECO:0000259" key="9">
    <source>
        <dbReference type="SMART" id="SM01217"/>
    </source>
</evidence>
<evidence type="ECO:0000256" key="3">
    <source>
        <dbReference type="ARBA" id="ARBA00012744"/>
    </source>
</evidence>
<comment type="catalytic activity">
    <reaction evidence="1">
        <text>Hydrolysis of terminal, non-reducing beta-D-glucosyl residues with release of beta-D-glucose.</text>
        <dbReference type="EC" id="3.2.1.21"/>
    </reaction>
</comment>
<dbReference type="AlphaFoldDB" id="A0A943DTC2"/>
<evidence type="ECO:0000256" key="1">
    <source>
        <dbReference type="ARBA" id="ARBA00000448"/>
    </source>
</evidence>
<dbReference type="Gene3D" id="2.60.40.10">
    <property type="entry name" value="Immunoglobulins"/>
    <property type="match status" value="1"/>
</dbReference>
<dbReference type="Pfam" id="PF00933">
    <property type="entry name" value="Glyco_hydro_3"/>
    <property type="match status" value="1"/>
</dbReference>
<keyword evidence="4 8" id="KW-0732">Signal</keyword>
<dbReference type="InterPro" id="IPR026891">
    <property type="entry name" value="Fn3-like"/>
</dbReference>
<dbReference type="EC" id="3.2.1.21" evidence="3"/>
<dbReference type="InterPro" id="IPR051915">
    <property type="entry name" value="Cellulose_Degrad_GH3"/>
</dbReference>
<feature type="domain" description="Fibronectin type III-like" evidence="9">
    <location>
        <begin position="668"/>
        <end position="737"/>
    </location>
</feature>
<dbReference type="GO" id="GO:0009251">
    <property type="term" value="P:glucan catabolic process"/>
    <property type="evidence" value="ECO:0007669"/>
    <property type="project" value="TreeGrafter"/>
</dbReference>
<dbReference type="GO" id="GO:0008422">
    <property type="term" value="F:beta-glucosidase activity"/>
    <property type="evidence" value="ECO:0007669"/>
    <property type="project" value="UniProtKB-EC"/>
</dbReference>
<dbReference type="Gene3D" id="3.20.20.300">
    <property type="entry name" value="Glycoside hydrolase, family 3, N-terminal domain"/>
    <property type="match status" value="1"/>
</dbReference>
<dbReference type="SUPFAM" id="SSF51445">
    <property type="entry name" value="(Trans)glycosidases"/>
    <property type="match status" value="1"/>
</dbReference>
<dbReference type="InterPro" id="IPR001764">
    <property type="entry name" value="Glyco_hydro_3_N"/>
</dbReference>
<evidence type="ECO:0000256" key="7">
    <source>
        <dbReference type="RuleBase" id="RU361161"/>
    </source>
</evidence>
<comment type="caution">
    <text evidence="10">The sequence shown here is derived from an EMBL/GenBank/DDBJ whole genome shotgun (WGS) entry which is preliminary data.</text>
</comment>
<dbReference type="InterPro" id="IPR036881">
    <property type="entry name" value="Glyco_hydro_3_C_sf"/>
</dbReference>
<dbReference type="Pfam" id="PF01915">
    <property type="entry name" value="Glyco_hydro_3_C"/>
    <property type="match status" value="1"/>
</dbReference>